<dbReference type="InterPro" id="IPR027417">
    <property type="entry name" value="P-loop_NTPase"/>
</dbReference>
<feature type="non-terminal residue" evidence="3">
    <location>
        <position position="36"/>
    </location>
</feature>
<gene>
    <name evidence="2" type="ORF">UJA718_LOCUS48516</name>
    <name evidence="3" type="ORF">UJA718_LOCUS49231</name>
</gene>
<feature type="domain" description="Guanylate kinase-like" evidence="1">
    <location>
        <begin position="1"/>
        <end position="36"/>
    </location>
</feature>
<dbReference type="InterPro" id="IPR008144">
    <property type="entry name" value="Guanylate_kin-like_dom"/>
</dbReference>
<dbReference type="PROSITE" id="PS50052">
    <property type="entry name" value="GUANYLATE_KINASE_2"/>
    <property type="match status" value="1"/>
</dbReference>
<evidence type="ECO:0000259" key="1">
    <source>
        <dbReference type="PROSITE" id="PS50052"/>
    </source>
</evidence>
<keyword evidence="4" id="KW-1185">Reference proteome</keyword>
<evidence type="ECO:0000313" key="2">
    <source>
        <dbReference type="EMBL" id="CAF4966344.1"/>
    </source>
</evidence>
<accession>A0A821Z5P5</accession>
<sequence length="36" mass="4271">APNVGRHELRRRLLQTEPNLFDVAIPHTTRARRLHE</sequence>
<name>A0A821Z5P5_9BILA</name>
<evidence type="ECO:0000313" key="4">
    <source>
        <dbReference type="Proteomes" id="UP000663873"/>
    </source>
</evidence>
<dbReference type="EMBL" id="CAJOBP010097438">
    <property type="protein sequence ID" value="CAF4966344.1"/>
    <property type="molecule type" value="Genomic_DNA"/>
</dbReference>
<evidence type="ECO:0000313" key="3">
    <source>
        <dbReference type="EMBL" id="CAF4979656.1"/>
    </source>
</evidence>
<dbReference type="EMBL" id="CAJOBP010102375">
    <property type="protein sequence ID" value="CAF4979656.1"/>
    <property type="molecule type" value="Genomic_DNA"/>
</dbReference>
<protein>
    <recommendedName>
        <fullName evidence="1">Guanylate kinase-like domain-containing protein</fullName>
    </recommendedName>
</protein>
<dbReference type="Proteomes" id="UP000663873">
    <property type="component" value="Unassembled WGS sequence"/>
</dbReference>
<comment type="caution">
    <text evidence="3">The sequence shown here is derived from an EMBL/GenBank/DDBJ whole genome shotgun (WGS) entry which is preliminary data.</text>
</comment>
<feature type="non-terminal residue" evidence="3">
    <location>
        <position position="1"/>
    </location>
</feature>
<reference evidence="3" key="1">
    <citation type="submission" date="2021-02" db="EMBL/GenBank/DDBJ databases">
        <authorList>
            <person name="Nowell W R."/>
        </authorList>
    </citation>
    <scope>NUCLEOTIDE SEQUENCE</scope>
</reference>
<dbReference type="Gene3D" id="3.40.50.300">
    <property type="entry name" value="P-loop containing nucleotide triphosphate hydrolases"/>
    <property type="match status" value="1"/>
</dbReference>
<dbReference type="AlphaFoldDB" id="A0A821Z5P5"/>
<dbReference type="SUPFAM" id="SSF52540">
    <property type="entry name" value="P-loop containing nucleoside triphosphate hydrolases"/>
    <property type="match status" value="1"/>
</dbReference>
<dbReference type="InterPro" id="IPR008145">
    <property type="entry name" value="GK/Ca_channel_bsu"/>
</dbReference>
<dbReference type="Pfam" id="PF00625">
    <property type="entry name" value="Guanylate_kin"/>
    <property type="match status" value="1"/>
</dbReference>
<proteinExistence type="predicted"/>
<dbReference type="Gene3D" id="3.30.63.10">
    <property type="entry name" value="Guanylate Kinase phosphate binding domain"/>
    <property type="match status" value="1"/>
</dbReference>
<organism evidence="3 4">
    <name type="scientific">Rotaria socialis</name>
    <dbReference type="NCBI Taxonomy" id="392032"/>
    <lineage>
        <taxon>Eukaryota</taxon>
        <taxon>Metazoa</taxon>
        <taxon>Spiralia</taxon>
        <taxon>Gnathifera</taxon>
        <taxon>Rotifera</taxon>
        <taxon>Eurotatoria</taxon>
        <taxon>Bdelloidea</taxon>
        <taxon>Philodinida</taxon>
        <taxon>Philodinidae</taxon>
        <taxon>Rotaria</taxon>
    </lineage>
</organism>